<feature type="compositionally biased region" description="Acidic residues" evidence="1">
    <location>
        <begin position="17"/>
        <end position="39"/>
    </location>
</feature>
<dbReference type="AlphaFoldDB" id="A0AAN7T7B7"/>
<feature type="region of interest" description="Disordered" evidence="1">
    <location>
        <begin position="677"/>
        <end position="706"/>
    </location>
</feature>
<reference evidence="2 3" key="1">
    <citation type="submission" date="2023-08" db="EMBL/GenBank/DDBJ databases">
        <title>Black Yeasts Isolated from many extreme environments.</title>
        <authorList>
            <person name="Coleine C."/>
            <person name="Stajich J.E."/>
            <person name="Selbmann L."/>
        </authorList>
    </citation>
    <scope>NUCLEOTIDE SEQUENCE [LARGE SCALE GENOMIC DNA]</scope>
    <source>
        <strain evidence="2 3">CCFEE 5910</strain>
    </source>
</reference>
<feature type="compositionally biased region" description="Low complexity" evidence="1">
    <location>
        <begin position="323"/>
        <end position="333"/>
    </location>
</feature>
<protein>
    <submittedName>
        <fullName evidence="2">Uncharacterized protein</fullName>
    </submittedName>
</protein>
<feature type="compositionally biased region" description="Polar residues" evidence="1">
    <location>
        <begin position="95"/>
        <end position="109"/>
    </location>
</feature>
<comment type="caution">
    <text evidence="2">The sequence shown here is derived from an EMBL/GenBank/DDBJ whole genome shotgun (WGS) entry which is preliminary data.</text>
</comment>
<gene>
    <name evidence="2" type="ORF">LTR05_001949</name>
</gene>
<feature type="region of interest" description="Disordered" evidence="1">
    <location>
        <begin position="193"/>
        <end position="231"/>
    </location>
</feature>
<evidence type="ECO:0000256" key="1">
    <source>
        <dbReference type="SAM" id="MobiDB-lite"/>
    </source>
</evidence>
<dbReference type="Gene3D" id="3.40.50.1820">
    <property type="entry name" value="alpha/beta hydrolase"/>
    <property type="match status" value="1"/>
</dbReference>
<feature type="compositionally biased region" description="Pro residues" evidence="1">
    <location>
        <begin position="117"/>
        <end position="127"/>
    </location>
</feature>
<feature type="region of interest" description="Disordered" evidence="1">
    <location>
        <begin position="323"/>
        <end position="367"/>
    </location>
</feature>
<dbReference type="PANTHER" id="PTHR11440">
    <property type="entry name" value="LECITHIN-CHOLESTEROL ACYLTRANSFERASE-RELATED"/>
    <property type="match status" value="1"/>
</dbReference>
<dbReference type="InterPro" id="IPR029058">
    <property type="entry name" value="AB_hydrolase_fold"/>
</dbReference>
<proteinExistence type="predicted"/>
<feature type="compositionally biased region" description="Basic and acidic residues" evidence="1">
    <location>
        <begin position="132"/>
        <end position="143"/>
    </location>
</feature>
<dbReference type="EMBL" id="JAVRRJ010000001">
    <property type="protein sequence ID" value="KAK5091764.1"/>
    <property type="molecule type" value="Genomic_DNA"/>
</dbReference>
<dbReference type="SUPFAM" id="SSF53474">
    <property type="entry name" value="alpha/beta-Hydrolases"/>
    <property type="match status" value="1"/>
</dbReference>
<feature type="region of interest" description="Disordered" evidence="1">
    <location>
        <begin position="85"/>
        <end position="173"/>
    </location>
</feature>
<dbReference type="Proteomes" id="UP001309876">
    <property type="component" value="Unassembled WGS sequence"/>
</dbReference>
<evidence type="ECO:0000313" key="2">
    <source>
        <dbReference type="EMBL" id="KAK5091764.1"/>
    </source>
</evidence>
<evidence type="ECO:0000313" key="3">
    <source>
        <dbReference type="Proteomes" id="UP001309876"/>
    </source>
</evidence>
<name>A0AAN7T7B7_9EURO</name>
<feature type="compositionally biased region" description="Polar residues" evidence="1">
    <location>
        <begin position="144"/>
        <end position="156"/>
    </location>
</feature>
<feature type="compositionally biased region" description="Polar residues" evidence="1">
    <location>
        <begin position="334"/>
        <end position="365"/>
    </location>
</feature>
<accession>A0AAN7T7B7</accession>
<feature type="region of interest" description="Disordered" evidence="1">
    <location>
        <begin position="1"/>
        <end position="41"/>
    </location>
</feature>
<keyword evidence="3" id="KW-1185">Reference proteome</keyword>
<sequence>MSQQARPDLPRMASSSENEDEAGDSDLLEDEEGPLDIDYDASSLLAPSIGRAQLDMKSPTTPAAIKAQALDASKDYFDIDSIERDQIEDEVLEDNSASDQVTPTASEPTRNIEHVPEIPPSPSPPPVASKSNQERSDKPDKRSSFVSSILGSATNGTRHRSSSGSSVVESFRKRLPGLSSFNLPKFYGSSETEERVLGPAGPGVVAPSTATLRPGQAQMEKQRSEGGTTRATPVVIGSSKHAQLEAAARVSTNSQPKQSLLRRSTSDQSLYLRKSVTGAADFDDYTAFADQSEMVNSRFKAITDSFQDSSLRRPKRLNITRSAARTSPARPAINDNSASQDTINTNGTIRSSDLQNNKPGGSKSQHPFLKDALSRLTGDLVIMGGYRGSILREADPPHRQLWVPIKVGMNLRKADLEVGLTREDELRMGEKIIADGSLSHIGPVDISRRLIKKCRKNLNVQNGRLRVHDYGYDWRLSPDLLSDRFIYFLENLPCNRKEVSIHERGAWLVSHSLGGLLTRHIVNKRPELVAGIVYAGTPQNCVNILGPLRNGDDVLFSSRVLTAQVNFTLRTSYVLLPQNGRCFINKQTGERYDIDFFDPRTWDEYRLSPCISQPLFRRKPEKKSSLMESISEVMSQPSRYSMSWFSSSTEEKTNDDSTKGPLEQVKDKVEDAADDVEGAAEAVKPERPLSPSMGDGSSRHHKPSVATQSTIPLPAATEYLSRTLASVLKFKQELSHNPTLQARNAYPPVSVLFSKNTPTVYGAFVKSREDIKYDDAFDELAFAAGDGVVLASAAQLPAGYRCVKGGRVESERGHVGLLGDLEGVGRCLIAVSDARKRGVGLGAC</sequence>
<organism evidence="2 3">
    <name type="scientific">Lithohypha guttulata</name>
    <dbReference type="NCBI Taxonomy" id="1690604"/>
    <lineage>
        <taxon>Eukaryota</taxon>
        <taxon>Fungi</taxon>
        <taxon>Dikarya</taxon>
        <taxon>Ascomycota</taxon>
        <taxon>Pezizomycotina</taxon>
        <taxon>Eurotiomycetes</taxon>
        <taxon>Chaetothyriomycetidae</taxon>
        <taxon>Chaetothyriales</taxon>
        <taxon>Trichomeriaceae</taxon>
        <taxon>Lithohypha</taxon>
    </lineage>
</organism>